<evidence type="ECO:0000313" key="2">
    <source>
        <dbReference type="EMBL" id="NMM45743.1"/>
    </source>
</evidence>
<dbReference type="GO" id="GO:0006777">
    <property type="term" value="P:Mo-molybdopterin cofactor biosynthetic process"/>
    <property type="evidence" value="ECO:0007669"/>
    <property type="project" value="InterPro"/>
</dbReference>
<dbReference type="AlphaFoldDB" id="A0A7Y0HGK0"/>
<sequence>MKLLGIAGFSGAGKTTLVTKLIPELTHRGVSVSTVKHAHHNFDVDTPGKDSYEHRHAGAMEVLVSSPQRWALMHEHRGAAEPSLDELVAKLSPVDVVLVEGWKFGDHKKLEVFRPSVAQPLLARDDPNVVAVATDADNLDGVRVPLLPIDDIGAVADFVLSFIGWER</sequence>
<reference evidence="2 3" key="1">
    <citation type="submission" date="2020-04" db="EMBL/GenBank/DDBJ databases">
        <title>Rhodospirillaceae bacterium KN72 isolated from deep sea.</title>
        <authorList>
            <person name="Zhang D.-C."/>
        </authorList>
    </citation>
    <scope>NUCLEOTIDE SEQUENCE [LARGE SCALE GENOMIC DNA]</scope>
    <source>
        <strain evidence="2 3">KN72</strain>
    </source>
</reference>
<dbReference type="PANTHER" id="PTHR40072:SF1">
    <property type="entry name" value="MOLYBDOPTERIN-GUANINE DINUCLEOTIDE BIOSYNTHESIS ADAPTER PROTEIN"/>
    <property type="match status" value="1"/>
</dbReference>
<evidence type="ECO:0000259" key="1">
    <source>
        <dbReference type="Pfam" id="PF03205"/>
    </source>
</evidence>
<dbReference type="Pfam" id="PF03205">
    <property type="entry name" value="MobB"/>
    <property type="match status" value="1"/>
</dbReference>
<dbReference type="RefSeq" id="WP_169626126.1">
    <property type="nucleotide sequence ID" value="NZ_JABBNT010000004.1"/>
</dbReference>
<organism evidence="2 3">
    <name type="scientific">Pacificispira spongiicola</name>
    <dbReference type="NCBI Taxonomy" id="2729598"/>
    <lineage>
        <taxon>Bacteria</taxon>
        <taxon>Pseudomonadati</taxon>
        <taxon>Pseudomonadota</taxon>
        <taxon>Alphaproteobacteria</taxon>
        <taxon>Rhodospirillales</taxon>
        <taxon>Rhodospirillaceae</taxon>
        <taxon>Pacificispira</taxon>
    </lineage>
</organism>
<dbReference type="Proteomes" id="UP000539372">
    <property type="component" value="Unassembled WGS sequence"/>
</dbReference>
<dbReference type="GO" id="GO:0005525">
    <property type="term" value="F:GTP binding"/>
    <property type="evidence" value="ECO:0007669"/>
    <property type="project" value="InterPro"/>
</dbReference>
<dbReference type="CDD" id="cd03116">
    <property type="entry name" value="MobB"/>
    <property type="match status" value="1"/>
</dbReference>
<dbReference type="InterPro" id="IPR004435">
    <property type="entry name" value="MobB_dom"/>
</dbReference>
<proteinExistence type="predicted"/>
<dbReference type="Gene3D" id="3.40.50.300">
    <property type="entry name" value="P-loop containing nucleotide triphosphate hydrolases"/>
    <property type="match status" value="1"/>
</dbReference>
<gene>
    <name evidence="2" type="primary">mobB</name>
    <name evidence="2" type="ORF">HH303_14700</name>
</gene>
<evidence type="ECO:0000313" key="3">
    <source>
        <dbReference type="Proteomes" id="UP000539372"/>
    </source>
</evidence>
<keyword evidence="3" id="KW-1185">Reference proteome</keyword>
<protein>
    <submittedName>
        <fullName evidence="2">Molybdopterin-guanine dinucleotide biosynthesis protein B</fullName>
    </submittedName>
</protein>
<dbReference type="SUPFAM" id="SSF52540">
    <property type="entry name" value="P-loop containing nucleoside triphosphate hydrolases"/>
    <property type="match status" value="1"/>
</dbReference>
<dbReference type="InterPro" id="IPR052539">
    <property type="entry name" value="MGD_biosynthesis_adapter"/>
</dbReference>
<feature type="domain" description="Molybdopterin-guanine dinucleotide biosynthesis protein B (MobB)" evidence="1">
    <location>
        <begin position="4"/>
        <end position="135"/>
    </location>
</feature>
<accession>A0A7Y0HGK0</accession>
<name>A0A7Y0HGK0_9PROT</name>
<dbReference type="InterPro" id="IPR027417">
    <property type="entry name" value="P-loop_NTPase"/>
</dbReference>
<dbReference type="EMBL" id="JABBNT010000004">
    <property type="protein sequence ID" value="NMM45743.1"/>
    <property type="molecule type" value="Genomic_DNA"/>
</dbReference>
<dbReference type="NCBIfam" id="TIGR00176">
    <property type="entry name" value="mobB"/>
    <property type="match status" value="1"/>
</dbReference>
<dbReference type="PANTHER" id="PTHR40072">
    <property type="entry name" value="MOLYBDOPTERIN-GUANINE DINUCLEOTIDE BIOSYNTHESIS ADAPTER PROTEIN-RELATED"/>
    <property type="match status" value="1"/>
</dbReference>
<comment type="caution">
    <text evidence="2">The sequence shown here is derived from an EMBL/GenBank/DDBJ whole genome shotgun (WGS) entry which is preliminary data.</text>
</comment>